<feature type="chain" id="PRO_5042163078" description="mannan endo-1,4-beta-mannosidase" evidence="8">
    <location>
        <begin position="19"/>
        <end position="434"/>
    </location>
</feature>
<comment type="similarity">
    <text evidence="3">Belongs to the glycosyl hydrolase 5 (cellulase A) family.</text>
</comment>
<protein>
    <recommendedName>
        <fullName evidence="4">mannan endo-1,4-beta-mannosidase</fullName>
        <ecNumber evidence="4">3.2.1.78</ecNumber>
    </recommendedName>
</protein>
<dbReference type="PANTHER" id="PTHR31451">
    <property type="match status" value="1"/>
</dbReference>
<comment type="caution">
    <text evidence="10">The sequence shown here is derived from an EMBL/GenBank/DDBJ whole genome shotgun (WGS) entry which is preliminary data.</text>
</comment>
<sequence>MKIVALLVIAAFVIQCCCFAVQVEGGGGGFIRTRGTHFVLNGNPYYANGFNAYWLMYVASDPSRRYEVSNAFREASSHGLSLARTWAFSDGGYRPLQYSPGSYNDQMFKALDFVIAEARKYRIKLILSLVNNYESFGGKKQYVNWARSQGQYLTTDDDFFRNPVVKGYYKNHIKTVLNRYNTITGVLYKNDPTIMAWELMNEPRCTSDPSGRTIQAWIAEMASFVKLIDRNHLLEAGLEGFYGGTSPKRTSLNLGFNIGTDFISNNQIPGIDFATLHSYPDQWLSGSNAQSQLYFLNNWLDAHIQDAQSIIRKPLLLTEFGKSWKDPGFSTYQRDQLFGTVFYKIYSSAKRGGAAGGGLFWQLLTEGMDSFRDGYEIILSESPSTANVIAQQCHKLYMIRKLFARMRNEALWRRARAFRSGHGSSRKRGASVGN</sequence>
<dbReference type="Gene3D" id="3.20.20.80">
    <property type="entry name" value="Glycosidases"/>
    <property type="match status" value="1"/>
</dbReference>
<evidence type="ECO:0000256" key="8">
    <source>
        <dbReference type="SAM" id="SignalP"/>
    </source>
</evidence>
<organism evidence="10 11">
    <name type="scientific">Nepenthes gracilis</name>
    <name type="common">Slender pitcher plant</name>
    <dbReference type="NCBI Taxonomy" id="150966"/>
    <lineage>
        <taxon>Eukaryota</taxon>
        <taxon>Viridiplantae</taxon>
        <taxon>Streptophyta</taxon>
        <taxon>Embryophyta</taxon>
        <taxon>Tracheophyta</taxon>
        <taxon>Spermatophyta</taxon>
        <taxon>Magnoliopsida</taxon>
        <taxon>eudicotyledons</taxon>
        <taxon>Gunneridae</taxon>
        <taxon>Pentapetalae</taxon>
        <taxon>Caryophyllales</taxon>
        <taxon>Nepenthaceae</taxon>
        <taxon>Nepenthes</taxon>
    </lineage>
</organism>
<evidence type="ECO:0000256" key="5">
    <source>
        <dbReference type="ARBA" id="ARBA00022525"/>
    </source>
</evidence>
<dbReference type="SUPFAM" id="SSF51445">
    <property type="entry name" value="(Trans)glycosidases"/>
    <property type="match status" value="1"/>
</dbReference>
<dbReference type="InterPro" id="IPR017853">
    <property type="entry name" value="GH"/>
</dbReference>
<dbReference type="GO" id="GO:0016985">
    <property type="term" value="F:mannan endo-1,4-beta-mannosidase activity"/>
    <property type="evidence" value="ECO:0007669"/>
    <property type="project" value="UniProtKB-EC"/>
</dbReference>
<evidence type="ECO:0000256" key="4">
    <source>
        <dbReference type="ARBA" id="ARBA00012706"/>
    </source>
</evidence>
<evidence type="ECO:0000256" key="1">
    <source>
        <dbReference type="ARBA" id="ARBA00001678"/>
    </source>
</evidence>
<feature type="signal peptide" evidence="8">
    <location>
        <begin position="1"/>
        <end position="18"/>
    </location>
</feature>
<reference evidence="10" key="1">
    <citation type="submission" date="2023-05" db="EMBL/GenBank/DDBJ databases">
        <title>Nepenthes gracilis genome sequencing.</title>
        <authorList>
            <person name="Fukushima K."/>
        </authorList>
    </citation>
    <scope>NUCLEOTIDE SEQUENCE</scope>
    <source>
        <strain evidence="10">SING2019-196</strain>
    </source>
</reference>
<dbReference type="Proteomes" id="UP001279734">
    <property type="component" value="Unassembled WGS sequence"/>
</dbReference>
<keyword evidence="5" id="KW-0964">Secreted</keyword>
<dbReference type="InterPro" id="IPR001547">
    <property type="entry name" value="Glyco_hydro_5"/>
</dbReference>
<proteinExistence type="inferred from homology"/>
<dbReference type="InterPro" id="IPR045053">
    <property type="entry name" value="MAN-like"/>
</dbReference>
<evidence type="ECO:0000256" key="6">
    <source>
        <dbReference type="ARBA" id="ARBA00022801"/>
    </source>
</evidence>
<keyword evidence="11" id="KW-1185">Reference proteome</keyword>
<dbReference type="Pfam" id="PF26410">
    <property type="entry name" value="GH5_mannosidase"/>
    <property type="match status" value="1"/>
</dbReference>
<feature type="domain" description="Glycoside hydrolase family 5" evidence="9">
    <location>
        <begin position="30"/>
        <end position="362"/>
    </location>
</feature>
<keyword evidence="6" id="KW-0378">Hydrolase</keyword>
<dbReference type="FunFam" id="3.20.20.80:FF:000012">
    <property type="entry name" value="Mannan endo-1,4-beta-mannosidase 6"/>
    <property type="match status" value="1"/>
</dbReference>
<dbReference type="EMBL" id="BSYO01000006">
    <property type="protein sequence ID" value="GMH06295.1"/>
    <property type="molecule type" value="Genomic_DNA"/>
</dbReference>
<keyword evidence="7" id="KW-0326">Glycosidase</keyword>
<dbReference type="EC" id="3.2.1.78" evidence="4"/>
<dbReference type="GO" id="GO:0005576">
    <property type="term" value="C:extracellular region"/>
    <property type="evidence" value="ECO:0007669"/>
    <property type="project" value="UniProtKB-SubCell"/>
</dbReference>
<evidence type="ECO:0000256" key="7">
    <source>
        <dbReference type="ARBA" id="ARBA00023295"/>
    </source>
</evidence>
<dbReference type="PANTHER" id="PTHR31451:SF64">
    <property type="entry name" value="MANNAN ENDO-1,4-BETA-MANNOSIDASE 7"/>
    <property type="match status" value="1"/>
</dbReference>
<evidence type="ECO:0000256" key="3">
    <source>
        <dbReference type="ARBA" id="ARBA00005641"/>
    </source>
</evidence>
<name>A0AAD3S8C9_NEPGR</name>
<comment type="catalytic activity">
    <reaction evidence="1">
        <text>Random hydrolysis of (1-&gt;4)-beta-D-mannosidic linkages in mannans, galactomannans and glucomannans.</text>
        <dbReference type="EC" id="3.2.1.78"/>
    </reaction>
</comment>
<evidence type="ECO:0000256" key="2">
    <source>
        <dbReference type="ARBA" id="ARBA00004613"/>
    </source>
</evidence>
<accession>A0AAD3S8C9</accession>
<gene>
    <name evidence="10" type="ORF">Nepgr_008135</name>
</gene>
<dbReference type="GO" id="GO:0000272">
    <property type="term" value="P:polysaccharide catabolic process"/>
    <property type="evidence" value="ECO:0007669"/>
    <property type="project" value="InterPro"/>
</dbReference>
<dbReference type="AlphaFoldDB" id="A0AAD3S8C9"/>
<comment type="subcellular location">
    <subcellularLocation>
        <location evidence="2">Secreted</location>
    </subcellularLocation>
</comment>
<evidence type="ECO:0000259" key="9">
    <source>
        <dbReference type="Pfam" id="PF26410"/>
    </source>
</evidence>
<evidence type="ECO:0000313" key="10">
    <source>
        <dbReference type="EMBL" id="GMH06295.1"/>
    </source>
</evidence>
<keyword evidence="8" id="KW-0732">Signal</keyword>
<evidence type="ECO:0000313" key="11">
    <source>
        <dbReference type="Proteomes" id="UP001279734"/>
    </source>
</evidence>